<dbReference type="InterPro" id="IPR004360">
    <property type="entry name" value="Glyas_Fos-R_dOase_dom"/>
</dbReference>
<protein>
    <submittedName>
        <fullName evidence="2">Glyoxalase-like domain protein</fullName>
    </submittedName>
</protein>
<accession>A0A7M4DMB7</accession>
<dbReference type="InterPro" id="IPR029068">
    <property type="entry name" value="Glyas_Bleomycin-R_OHBP_Dase"/>
</dbReference>
<evidence type="ECO:0000313" key="2">
    <source>
        <dbReference type="EMBL" id="VZO38526.1"/>
    </source>
</evidence>
<dbReference type="Gene3D" id="3.30.720.120">
    <property type="match status" value="1"/>
</dbReference>
<dbReference type="RefSeq" id="WP_156741979.1">
    <property type="nucleotide sequence ID" value="NZ_CACRYJ010000048.1"/>
</dbReference>
<dbReference type="InterPro" id="IPR037523">
    <property type="entry name" value="VOC_core"/>
</dbReference>
<dbReference type="PANTHER" id="PTHR34109">
    <property type="entry name" value="BNAUNNG04460D PROTEIN-RELATED"/>
    <property type="match status" value="1"/>
</dbReference>
<evidence type="ECO:0000313" key="3">
    <source>
        <dbReference type="Proteomes" id="UP000419743"/>
    </source>
</evidence>
<dbReference type="PROSITE" id="PS51819">
    <property type="entry name" value="VOC"/>
    <property type="match status" value="1"/>
</dbReference>
<evidence type="ECO:0000259" key="1">
    <source>
        <dbReference type="PROSITE" id="PS51819"/>
    </source>
</evidence>
<gene>
    <name evidence="2" type="ORF">HALOF300_03286</name>
</gene>
<proteinExistence type="predicted"/>
<dbReference type="AlphaFoldDB" id="A0A7M4DMB7"/>
<sequence length="126" mass="13398">MTRLIPYLTVHDGAAAVAFYAAAFGARETGERYDDDGKIGHVTLAIAGDVFYLSDEYHDYGAYAPATLGHSTAAIVLGVDDVDAAYATAVAAGATVDREPSDSGDERRGWLVDPFGHRWALYTPKG</sequence>
<dbReference type="PANTHER" id="PTHR34109:SF1">
    <property type="entry name" value="VOC DOMAIN-CONTAINING PROTEIN"/>
    <property type="match status" value="1"/>
</dbReference>
<dbReference type="Pfam" id="PF00903">
    <property type="entry name" value="Glyoxalase"/>
    <property type="match status" value="1"/>
</dbReference>
<name>A0A7M4DMB7_9MICO</name>
<dbReference type="SUPFAM" id="SSF54593">
    <property type="entry name" value="Glyoxalase/Bleomycin resistance protein/Dihydroxybiphenyl dioxygenase"/>
    <property type="match status" value="1"/>
</dbReference>
<dbReference type="EMBL" id="CACRYJ010000048">
    <property type="protein sequence ID" value="VZO38526.1"/>
    <property type="molecule type" value="Genomic_DNA"/>
</dbReference>
<dbReference type="Gene3D" id="3.30.720.110">
    <property type="match status" value="1"/>
</dbReference>
<keyword evidence="3" id="KW-1185">Reference proteome</keyword>
<dbReference type="Proteomes" id="UP000419743">
    <property type="component" value="Unassembled WGS sequence"/>
</dbReference>
<organism evidence="2 3">
    <name type="scientific">Occultella aeris</name>
    <dbReference type="NCBI Taxonomy" id="2761496"/>
    <lineage>
        <taxon>Bacteria</taxon>
        <taxon>Bacillati</taxon>
        <taxon>Actinomycetota</taxon>
        <taxon>Actinomycetes</taxon>
        <taxon>Micrococcales</taxon>
        <taxon>Ruaniaceae</taxon>
        <taxon>Occultella</taxon>
    </lineage>
</organism>
<feature type="domain" description="VOC" evidence="1">
    <location>
        <begin position="1"/>
        <end position="124"/>
    </location>
</feature>
<reference evidence="2 3" key="1">
    <citation type="submission" date="2019-11" db="EMBL/GenBank/DDBJ databases">
        <authorList>
            <person name="Criscuolo A."/>
        </authorList>
    </citation>
    <scope>NUCLEOTIDE SEQUENCE [LARGE SCALE GENOMIC DNA]</scope>
    <source>
        <strain evidence="2">CIP111667</strain>
    </source>
</reference>
<comment type="caution">
    <text evidence="2">The sequence shown here is derived from an EMBL/GenBank/DDBJ whole genome shotgun (WGS) entry which is preliminary data.</text>
</comment>